<reference evidence="2 3" key="1">
    <citation type="journal article" date="2023" name="Sci. Data">
        <title>Genome assembly of the Korean intertidal mud-creeper Batillaria attramentaria.</title>
        <authorList>
            <person name="Patra A.K."/>
            <person name="Ho P.T."/>
            <person name="Jun S."/>
            <person name="Lee S.J."/>
            <person name="Kim Y."/>
            <person name="Won Y.J."/>
        </authorList>
    </citation>
    <scope>NUCLEOTIDE SEQUENCE [LARGE SCALE GENOMIC DNA]</scope>
    <source>
        <strain evidence="2">Wonlab-2016</strain>
    </source>
</reference>
<proteinExistence type="predicted"/>
<accession>A0ABD0KB56</accession>
<evidence type="ECO:0000313" key="3">
    <source>
        <dbReference type="Proteomes" id="UP001519460"/>
    </source>
</evidence>
<feature type="non-terminal residue" evidence="2">
    <location>
        <position position="82"/>
    </location>
</feature>
<organism evidence="2 3">
    <name type="scientific">Batillaria attramentaria</name>
    <dbReference type="NCBI Taxonomy" id="370345"/>
    <lineage>
        <taxon>Eukaryota</taxon>
        <taxon>Metazoa</taxon>
        <taxon>Spiralia</taxon>
        <taxon>Lophotrochozoa</taxon>
        <taxon>Mollusca</taxon>
        <taxon>Gastropoda</taxon>
        <taxon>Caenogastropoda</taxon>
        <taxon>Sorbeoconcha</taxon>
        <taxon>Cerithioidea</taxon>
        <taxon>Batillariidae</taxon>
        <taxon>Batillaria</taxon>
    </lineage>
</organism>
<evidence type="ECO:0000313" key="2">
    <source>
        <dbReference type="EMBL" id="KAK7484290.1"/>
    </source>
</evidence>
<feature type="compositionally biased region" description="Low complexity" evidence="1">
    <location>
        <begin position="1"/>
        <end position="14"/>
    </location>
</feature>
<dbReference type="EMBL" id="JACVVK020000212">
    <property type="protein sequence ID" value="KAK7484290.1"/>
    <property type="molecule type" value="Genomic_DNA"/>
</dbReference>
<comment type="caution">
    <text evidence="2">The sequence shown here is derived from an EMBL/GenBank/DDBJ whole genome shotgun (WGS) entry which is preliminary data.</text>
</comment>
<dbReference type="AlphaFoldDB" id="A0ABD0KB56"/>
<keyword evidence="3" id="KW-1185">Reference proteome</keyword>
<dbReference type="Proteomes" id="UP001519460">
    <property type="component" value="Unassembled WGS sequence"/>
</dbReference>
<feature type="non-terminal residue" evidence="2">
    <location>
        <position position="1"/>
    </location>
</feature>
<sequence>PPRRLSSGSLTSGSENEAEHEPSPPVARRGRRSAIYETKIPSYPKPKLCAWHRRATSGVCFAVSPIASYTSCLQRWGHGAEA</sequence>
<feature type="region of interest" description="Disordered" evidence="1">
    <location>
        <begin position="1"/>
        <end position="31"/>
    </location>
</feature>
<gene>
    <name evidence="2" type="ORF">BaRGS_00024415</name>
</gene>
<name>A0ABD0KB56_9CAEN</name>
<protein>
    <submittedName>
        <fullName evidence="2">Uncharacterized protein</fullName>
    </submittedName>
</protein>
<evidence type="ECO:0000256" key="1">
    <source>
        <dbReference type="SAM" id="MobiDB-lite"/>
    </source>
</evidence>